<protein>
    <recommendedName>
        <fullName evidence="5">Arrestin-like N-terminal domain-containing protein</fullName>
    </recommendedName>
</protein>
<feature type="region of interest" description="Disordered" evidence="4">
    <location>
        <begin position="385"/>
        <end position="413"/>
    </location>
</feature>
<organism evidence="6 7">
    <name type="scientific">Aspergillus carbonarius (strain ITEM 5010)</name>
    <dbReference type="NCBI Taxonomy" id="602072"/>
    <lineage>
        <taxon>Eukaryota</taxon>
        <taxon>Fungi</taxon>
        <taxon>Dikarya</taxon>
        <taxon>Ascomycota</taxon>
        <taxon>Pezizomycotina</taxon>
        <taxon>Eurotiomycetes</taxon>
        <taxon>Eurotiomycetidae</taxon>
        <taxon>Eurotiales</taxon>
        <taxon>Aspergillaceae</taxon>
        <taxon>Aspergillus</taxon>
        <taxon>Aspergillus subgen. Circumdati</taxon>
    </lineage>
</organism>
<name>A0A1R3RJ66_ASPC5</name>
<comment type="subunit">
    <text evidence="3">Interacts with hulA.</text>
</comment>
<keyword evidence="2" id="KW-0833">Ubl conjugation pathway</keyword>
<dbReference type="InterPro" id="IPR014752">
    <property type="entry name" value="Arrestin-like_C"/>
</dbReference>
<evidence type="ECO:0000259" key="5">
    <source>
        <dbReference type="Pfam" id="PF00339"/>
    </source>
</evidence>
<dbReference type="GO" id="GO:0030674">
    <property type="term" value="F:protein-macromolecule adaptor activity"/>
    <property type="evidence" value="ECO:0007669"/>
    <property type="project" value="TreeGrafter"/>
</dbReference>
<proteinExistence type="inferred from homology"/>
<dbReference type="PANTHER" id="PTHR11188:SF17">
    <property type="entry name" value="FI21816P1"/>
    <property type="match status" value="1"/>
</dbReference>
<evidence type="ECO:0000256" key="3">
    <source>
        <dbReference type="ARBA" id="ARBA00038766"/>
    </source>
</evidence>
<dbReference type="OMA" id="PRFSFKA"/>
<dbReference type="CDD" id="cd22952">
    <property type="entry name" value="ART10-like"/>
    <property type="match status" value="1"/>
</dbReference>
<dbReference type="GO" id="GO:0070086">
    <property type="term" value="P:ubiquitin-dependent endocytosis"/>
    <property type="evidence" value="ECO:0007669"/>
    <property type="project" value="TreeGrafter"/>
</dbReference>
<keyword evidence="7" id="KW-1185">Reference proteome</keyword>
<accession>A0A1R3RJ66</accession>
<comment type="similarity">
    <text evidence="1">Belongs to the arrestin family.</text>
</comment>
<dbReference type="PANTHER" id="PTHR11188">
    <property type="entry name" value="ARRESTIN DOMAIN CONTAINING PROTEIN"/>
    <property type="match status" value="1"/>
</dbReference>
<dbReference type="GO" id="GO:0005829">
    <property type="term" value="C:cytosol"/>
    <property type="evidence" value="ECO:0007669"/>
    <property type="project" value="TreeGrafter"/>
</dbReference>
<sequence>MPLTVCIIDQQPCYSENGAIRGRITFVTPKPIDIQDIRVTFSGCAKAKVQKVKGSAAPTTSYRSQCMLFEKEKILWHPSGDTVAPGTYEWPFEFAFPSQVQSESSRWPETLPFRSDANHPLPPTFAAETADPLRKLTCTINYQIQAQVFSPQRGFLGRKSPLVSEVVRLNFVPFSARLDVKRNNNSSAIYQQQKEHVFNLRSMLLLPENRGRGLKLQERIQSWLAPSQLPRFSFKASFTYPSRVIQSTPLPCFLEITPFMEDSSVTSPPEVLIQSLSITILSQTAARAAPSLMGALSGQVDERIEILSKAFLGLSVAGTVDLTQAFGPLVFRHTDVSFGTFNISRRYRLCASFVFECAGNTRSFDLPDLPIEIFADYGEPDKIQSSVEHLPEDDSPPSYTSASILSTGTFEKS</sequence>
<dbReference type="Proteomes" id="UP000188318">
    <property type="component" value="Unassembled WGS sequence"/>
</dbReference>
<dbReference type="InterPro" id="IPR011021">
    <property type="entry name" value="Arrestin-like_N"/>
</dbReference>
<evidence type="ECO:0000256" key="1">
    <source>
        <dbReference type="ARBA" id="ARBA00005298"/>
    </source>
</evidence>
<feature type="domain" description="Arrestin-like N-terminal" evidence="5">
    <location>
        <begin position="9"/>
        <end position="152"/>
    </location>
</feature>
<dbReference type="InterPro" id="IPR050357">
    <property type="entry name" value="Arrestin_domain-protein"/>
</dbReference>
<dbReference type="AlphaFoldDB" id="A0A1R3RJ66"/>
<evidence type="ECO:0000256" key="4">
    <source>
        <dbReference type="SAM" id="MobiDB-lite"/>
    </source>
</evidence>
<dbReference type="EMBL" id="KV907501">
    <property type="protein sequence ID" value="OOF94513.1"/>
    <property type="molecule type" value="Genomic_DNA"/>
</dbReference>
<feature type="compositionally biased region" description="Polar residues" evidence="4">
    <location>
        <begin position="397"/>
        <end position="413"/>
    </location>
</feature>
<gene>
    <name evidence="6" type="ORF">ASPCADRAFT_131135</name>
</gene>
<dbReference type="Pfam" id="PF00339">
    <property type="entry name" value="Arrestin_N"/>
    <property type="match status" value="1"/>
</dbReference>
<dbReference type="Gene3D" id="2.60.40.640">
    <property type="match status" value="1"/>
</dbReference>
<evidence type="ECO:0000256" key="2">
    <source>
        <dbReference type="ARBA" id="ARBA00022786"/>
    </source>
</evidence>
<dbReference type="GO" id="GO:0031625">
    <property type="term" value="F:ubiquitin protein ligase binding"/>
    <property type="evidence" value="ECO:0007669"/>
    <property type="project" value="TreeGrafter"/>
</dbReference>
<dbReference type="VEuPathDB" id="FungiDB:ASPCADRAFT_131135"/>
<dbReference type="OrthoDB" id="2333384at2759"/>
<dbReference type="STRING" id="602072.A0A1R3RJ66"/>
<reference evidence="7" key="1">
    <citation type="journal article" date="2017" name="Genome Biol.">
        <title>Comparative genomics reveals high biological diversity and specific adaptations in the industrially and medically important fungal genus Aspergillus.</title>
        <authorList>
            <person name="de Vries R.P."/>
            <person name="Riley R."/>
            <person name="Wiebenga A."/>
            <person name="Aguilar-Osorio G."/>
            <person name="Amillis S."/>
            <person name="Uchima C.A."/>
            <person name="Anderluh G."/>
            <person name="Asadollahi M."/>
            <person name="Askin M."/>
            <person name="Barry K."/>
            <person name="Battaglia E."/>
            <person name="Bayram O."/>
            <person name="Benocci T."/>
            <person name="Braus-Stromeyer S.A."/>
            <person name="Caldana C."/>
            <person name="Canovas D."/>
            <person name="Cerqueira G.C."/>
            <person name="Chen F."/>
            <person name="Chen W."/>
            <person name="Choi C."/>
            <person name="Clum A."/>
            <person name="Dos Santos R.A."/>
            <person name="Damasio A.R."/>
            <person name="Diallinas G."/>
            <person name="Emri T."/>
            <person name="Fekete E."/>
            <person name="Flipphi M."/>
            <person name="Freyberg S."/>
            <person name="Gallo A."/>
            <person name="Gournas C."/>
            <person name="Habgood R."/>
            <person name="Hainaut M."/>
            <person name="Harispe M.L."/>
            <person name="Henrissat B."/>
            <person name="Hilden K.S."/>
            <person name="Hope R."/>
            <person name="Hossain A."/>
            <person name="Karabika E."/>
            <person name="Karaffa L."/>
            <person name="Karanyi Z."/>
            <person name="Krasevec N."/>
            <person name="Kuo A."/>
            <person name="Kusch H."/>
            <person name="LaButti K."/>
            <person name="Lagendijk E.L."/>
            <person name="Lapidus A."/>
            <person name="Levasseur A."/>
            <person name="Lindquist E."/>
            <person name="Lipzen A."/>
            <person name="Logrieco A.F."/>
            <person name="MacCabe A."/>
            <person name="Maekelae M.R."/>
            <person name="Malavazi I."/>
            <person name="Melin P."/>
            <person name="Meyer V."/>
            <person name="Mielnichuk N."/>
            <person name="Miskei M."/>
            <person name="Molnar A.P."/>
            <person name="Mule G."/>
            <person name="Ngan C.Y."/>
            <person name="Orejas M."/>
            <person name="Orosz E."/>
            <person name="Ouedraogo J.P."/>
            <person name="Overkamp K.M."/>
            <person name="Park H.-S."/>
            <person name="Perrone G."/>
            <person name="Piumi F."/>
            <person name="Punt P.J."/>
            <person name="Ram A.F."/>
            <person name="Ramon A."/>
            <person name="Rauscher S."/>
            <person name="Record E."/>
            <person name="Riano-Pachon D.M."/>
            <person name="Robert V."/>
            <person name="Roehrig J."/>
            <person name="Ruller R."/>
            <person name="Salamov A."/>
            <person name="Salih N.S."/>
            <person name="Samson R.A."/>
            <person name="Sandor E."/>
            <person name="Sanguinetti M."/>
            <person name="Schuetze T."/>
            <person name="Sepcic K."/>
            <person name="Shelest E."/>
            <person name="Sherlock G."/>
            <person name="Sophianopoulou V."/>
            <person name="Squina F.M."/>
            <person name="Sun H."/>
            <person name="Susca A."/>
            <person name="Todd R.B."/>
            <person name="Tsang A."/>
            <person name="Unkles S.E."/>
            <person name="van de Wiele N."/>
            <person name="van Rossen-Uffink D."/>
            <person name="Oliveira J.V."/>
            <person name="Vesth T.C."/>
            <person name="Visser J."/>
            <person name="Yu J.-H."/>
            <person name="Zhou M."/>
            <person name="Andersen M.R."/>
            <person name="Archer D.B."/>
            <person name="Baker S.E."/>
            <person name="Benoit I."/>
            <person name="Brakhage A.A."/>
            <person name="Braus G.H."/>
            <person name="Fischer R."/>
            <person name="Frisvad J.C."/>
            <person name="Goldman G.H."/>
            <person name="Houbraken J."/>
            <person name="Oakley B."/>
            <person name="Pocsi I."/>
            <person name="Scazzocchio C."/>
            <person name="Seiboth B."/>
            <person name="vanKuyk P.A."/>
            <person name="Wortman J."/>
            <person name="Dyer P.S."/>
            <person name="Grigoriev I.V."/>
        </authorList>
    </citation>
    <scope>NUCLEOTIDE SEQUENCE [LARGE SCALE GENOMIC DNA]</scope>
    <source>
        <strain evidence="7">ITEM 5010</strain>
    </source>
</reference>
<evidence type="ECO:0000313" key="7">
    <source>
        <dbReference type="Proteomes" id="UP000188318"/>
    </source>
</evidence>
<dbReference type="GO" id="GO:0005886">
    <property type="term" value="C:plasma membrane"/>
    <property type="evidence" value="ECO:0007669"/>
    <property type="project" value="TreeGrafter"/>
</dbReference>
<evidence type="ECO:0000313" key="6">
    <source>
        <dbReference type="EMBL" id="OOF94513.1"/>
    </source>
</evidence>